<proteinExistence type="predicted"/>
<accession>A0AAV4PU81</accession>
<keyword evidence="2" id="KW-1185">Reference proteome</keyword>
<organism evidence="1 2">
    <name type="scientific">Caerostris extrusa</name>
    <name type="common">Bark spider</name>
    <name type="synonym">Caerostris bankana</name>
    <dbReference type="NCBI Taxonomy" id="172846"/>
    <lineage>
        <taxon>Eukaryota</taxon>
        <taxon>Metazoa</taxon>
        <taxon>Ecdysozoa</taxon>
        <taxon>Arthropoda</taxon>
        <taxon>Chelicerata</taxon>
        <taxon>Arachnida</taxon>
        <taxon>Araneae</taxon>
        <taxon>Araneomorphae</taxon>
        <taxon>Entelegynae</taxon>
        <taxon>Araneoidea</taxon>
        <taxon>Araneidae</taxon>
        <taxon>Caerostris</taxon>
    </lineage>
</organism>
<reference evidence="1 2" key="1">
    <citation type="submission" date="2021-06" db="EMBL/GenBank/DDBJ databases">
        <title>Caerostris extrusa draft genome.</title>
        <authorList>
            <person name="Kono N."/>
            <person name="Arakawa K."/>
        </authorList>
    </citation>
    <scope>NUCLEOTIDE SEQUENCE [LARGE SCALE GENOMIC DNA]</scope>
</reference>
<gene>
    <name evidence="1" type="ORF">CEXT_143951</name>
</gene>
<name>A0AAV4PU81_CAEEX</name>
<comment type="caution">
    <text evidence="1">The sequence shown here is derived from an EMBL/GenBank/DDBJ whole genome shotgun (WGS) entry which is preliminary data.</text>
</comment>
<evidence type="ECO:0000313" key="1">
    <source>
        <dbReference type="EMBL" id="GIX99900.1"/>
    </source>
</evidence>
<dbReference type="Proteomes" id="UP001054945">
    <property type="component" value="Unassembled WGS sequence"/>
</dbReference>
<protein>
    <submittedName>
        <fullName evidence="1">Uncharacterized protein</fullName>
    </submittedName>
</protein>
<dbReference type="EMBL" id="BPLR01005112">
    <property type="protein sequence ID" value="GIX99900.1"/>
    <property type="molecule type" value="Genomic_DNA"/>
</dbReference>
<sequence length="107" mass="11869">MRIEKETTSGTSDERWEVGGASKWGWKTCNLSQIAVKSSGEEHSEFDEWLQPPIFLEQQQVFVQKCGAFITGSPCTEFSGTSLSDGGSFPSDFCEISRKRLPTILEG</sequence>
<dbReference type="AlphaFoldDB" id="A0AAV4PU81"/>
<evidence type="ECO:0000313" key="2">
    <source>
        <dbReference type="Proteomes" id="UP001054945"/>
    </source>
</evidence>